<dbReference type="InterPro" id="IPR013217">
    <property type="entry name" value="Methyltransf_12"/>
</dbReference>
<dbReference type="InterPro" id="IPR036291">
    <property type="entry name" value="NAD(P)-bd_dom_sf"/>
</dbReference>
<dbReference type="CDD" id="cd00833">
    <property type="entry name" value="PKS"/>
    <property type="match status" value="1"/>
</dbReference>
<evidence type="ECO:0000313" key="11">
    <source>
        <dbReference type="EMBL" id="GAA2637411.1"/>
    </source>
</evidence>
<dbReference type="InterPro" id="IPR013154">
    <property type="entry name" value="ADH-like_N"/>
</dbReference>
<dbReference type="InterPro" id="IPR013149">
    <property type="entry name" value="ADH-like_C"/>
</dbReference>
<dbReference type="SMART" id="SM00823">
    <property type="entry name" value="PKS_PP"/>
    <property type="match status" value="1"/>
</dbReference>
<dbReference type="EMBL" id="BAAATD010000022">
    <property type="protein sequence ID" value="GAA2637411.1"/>
    <property type="molecule type" value="Genomic_DNA"/>
</dbReference>
<evidence type="ECO:0000256" key="3">
    <source>
        <dbReference type="ARBA" id="ARBA00022679"/>
    </source>
</evidence>
<protein>
    <submittedName>
        <fullName evidence="11">Type I polyketide synthase</fullName>
    </submittedName>
</protein>
<feature type="region of interest" description="N-terminal hotdog fold" evidence="7">
    <location>
        <begin position="924"/>
        <end position="1043"/>
    </location>
</feature>
<evidence type="ECO:0000256" key="6">
    <source>
        <dbReference type="ARBA" id="ARBA00023315"/>
    </source>
</evidence>
<gene>
    <name evidence="11" type="ORF">GCM10010411_91190</name>
</gene>
<dbReference type="InterPro" id="IPR020841">
    <property type="entry name" value="PKS_Beta-ketoAc_synthase_dom"/>
</dbReference>
<evidence type="ECO:0000256" key="7">
    <source>
        <dbReference type="PROSITE-ProRule" id="PRU01363"/>
    </source>
</evidence>
<dbReference type="Gene3D" id="3.10.129.110">
    <property type="entry name" value="Polyketide synthase dehydratase"/>
    <property type="match status" value="1"/>
</dbReference>
<dbReference type="PROSITE" id="PS52019">
    <property type="entry name" value="PKS_MFAS_DH"/>
    <property type="match status" value="1"/>
</dbReference>
<dbReference type="Gene3D" id="3.40.50.720">
    <property type="entry name" value="NAD(P)-binding Rossmann-like Domain"/>
    <property type="match status" value="3"/>
</dbReference>
<dbReference type="Gene3D" id="3.40.47.10">
    <property type="match status" value="1"/>
</dbReference>
<feature type="domain" description="Ketosynthase family 3 (KS3)" evidence="9">
    <location>
        <begin position="19"/>
        <end position="441"/>
    </location>
</feature>
<dbReference type="PANTHER" id="PTHR43775">
    <property type="entry name" value="FATTY ACID SYNTHASE"/>
    <property type="match status" value="1"/>
</dbReference>
<dbReference type="InterPro" id="IPR020807">
    <property type="entry name" value="PKS_DH"/>
</dbReference>
<evidence type="ECO:0000256" key="4">
    <source>
        <dbReference type="ARBA" id="ARBA00022857"/>
    </source>
</evidence>
<dbReference type="InterPro" id="IPR002364">
    <property type="entry name" value="Quin_OxRdtase/zeta-crystal_CS"/>
</dbReference>
<dbReference type="InterPro" id="IPR011032">
    <property type="entry name" value="GroES-like_sf"/>
</dbReference>
<dbReference type="Pfam" id="PF08242">
    <property type="entry name" value="Methyltransf_12"/>
    <property type="match status" value="1"/>
</dbReference>
<dbReference type="InterPro" id="IPR032821">
    <property type="entry name" value="PKS_assoc"/>
</dbReference>
<dbReference type="Gene3D" id="3.40.366.10">
    <property type="entry name" value="Malonyl-Coenzyme A Acyl Carrier Protein, domain 2"/>
    <property type="match status" value="1"/>
</dbReference>
<dbReference type="InterPro" id="IPR042104">
    <property type="entry name" value="PKS_dehydratase_sf"/>
</dbReference>
<dbReference type="Gene3D" id="1.10.1200.10">
    <property type="entry name" value="ACP-like"/>
    <property type="match status" value="1"/>
</dbReference>
<dbReference type="SMART" id="SM00825">
    <property type="entry name" value="PKS_KS"/>
    <property type="match status" value="1"/>
</dbReference>
<dbReference type="InterPro" id="IPR016035">
    <property type="entry name" value="Acyl_Trfase/lysoPLipase"/>
</dbReference>
<keyword evidence="4" id="KW-0521">NADP</keyword>
<dbReference type="Gene3D" id="3.30.70.3290">
    <property type="match status" value="1"/>
</dbReference>
<dbReference type="InterPro" id="IPR049552">
    <property type="entry name" value="PKS_DH_N"/>
</dbReference>
<sequence>MSNDTLPAGRTNLPDTAADTAIAIVGTGCRFPGGIQSLDDLWVAVADQRDLVGEIPPDRFDASLWATAGRRQARKSCTTSGAFLDDVRAFDAAFFEISPKEAAQIDPQQRLMLECAVEAFDDAGIDPADLRGSDAAVIAGASLHDYETLQARRVQPTPYTMSGMAMCNLANRISYFFDLHGPSHTVDTACSSSLLAVHQACSLLRSGRSPVALAGGVNVLLSPYPYVGFSQASMLSPTGRCRPFSARADGYVRAEGAAVVVLKPLRAAERDGDRVLGVILASDANADGRTMGLTLPSARTQAALLERVYAQAGVTPEEVAYVEAHGTGTQAGDPAECRALGQVLGQRRGGRPLPIGSVKSNMGHLESASGVAGLCKAITVLREGRIPANLHAEALSDAIDFTGLGLEPVTTPRPLNAVGRGVVGVSSFGFGGANVHVVVAAPSPSPPETATKVAEAQQADAQSAEAASTRLPVLVSARTRKALDEAAERWAARLEKADEEEFYDISYTSCRRRARHEHRVAMLADGPKEAAAALRSLAQRRPCVRSASATAVPGGRVAYVFSGNASQWAGMGAELLAADPAFAAEVGEVDQALCGLLDWSVRDELAAPTDSARWARTEVAQPLLFAVQAGLVAALAARGVRPSAVAGHSVGEVAAAYCAGALNLQAACRVIAERSRAQAPTAGLGRMAAAGLSPDQAQRWIAEQGHHGQICIAGVNAARDVTLTGDPQALAALGATLDDRGLFFRDLGLDYAFHSPAMETMREPLRSALHGLAPAACATPLVSTVTGDVIEGTELDADYWWRNVREPVRFADAVDTLLDAQECDVLVEIGPHPVLAAYLRRICSRRPDPVAIVATMRREDSGRDALETAYAQLLADGAQVDWDVVFPRRGRAVALPAYPWQRERHCIGTPDWWNEAPEACPTGHQLLGSRLADPTPSWSQELDAGRLAWPTDHYVGPNAVLPAAAFADMGLSAGRQVLDGPVELLGFAVDRALVLRPDDTQAPVRLHTTLAQDGTITIAAKDGDAGDWVDHARGRVRRLLRDAPPALETPAPASSCSQAAERLYPAIAGTGLRHGPAFQAVRSLHATSGTVVAAYSTQIDYEDVHAAHPVVLDAAIQMFYALWPELTQERKLYLPVAIEAIRCWSPMPRSGFLHARANRADSWEGMWDVSVTTQEGEVVLELLGCRVRRYEAARPAGPSQLTEVLRAAPSPESLPSLTASPLPAPPDVLAACTRQRSDDALDSAGSHGYAQVHERLLDLTAHFTAAALADLLPGRDTFTLDHLCTAGVSAEHSVLLQTLIRTAAERDVLTQTALGQWRMAAEPRPDELFRDALRDLPEQSTALHIWGVSGRNLPAVLRGEQDAGELLCAMPDQLAARFADSFPLLRSHRRLAGRLVRAMVADWPADRPLRVLEIGAGTGTTTASLLAHLPPRLTRYTFTDVITARFPQAQSRLGLYDFLDYRTLDLDADPAEQGFADGSYDLVVAGHALSSRHDPAAALRRVAGLLADHGHLLALEFHAPLVPPLFEVVGSRPLLSREEWAPLLHECGFVGTVQTGDDAEPARGAHSVILTGRQPRELPPPSTSHVTAKNAEAMGGGRWLVADLENVGHLATEVSRVLGAQTVLPYDDPARWATHLSEGLLGVILVADAPDADSATDPATDPATEQAVRHLAVLRAVAAAGEAFPGLTVWIVTKGISDVPVAASGTGLWGAARTLGNEHPQLKVRRVALTGSDPRGLAAKLAQELTSNSDEDEVLLTCEGRFVTRVRPRSASSVPSSDGPLTLTLHTIGLQHQLSWQPTQVREPDEGEVTVCVEAAGLNYRDVLVATGLVPAPDPARPLGLECAGVVSAVGTGVTGLAPGDRVAVVATGCLASHMTVRAAQVIPIPAELGFADAATMPTVFLTVHHSLGHLARLAAGETLLIHGGAGGVGLAALQYARHVGARVIATAGSPAKRDLLHLLGVDHVLDSRGLDFLEQVKDLTGGKGVDVVLNSLAGEALTRGLELVKPHGRFIELGKQDILADRPLPLGAFSSNLAFFGVDVSALLTAPTELTATHLTALTEAMRTGRYRPLPYRTFPTHQVRQAFDCLQHSRHVGKVVITFGEPVPLPRPTGPPLDPTATYLVVGGLGGFGAATARHLATCGARHLTLISRRGPNTDEAHRLIDELRGLDATVLALAADATDPHAMRQVFAQIDATGRRLAGVVHSAMVLADAPLTELTDERIQAVLAPKLTAARLLDRLTRQRRLDFFVVYSSLAALAGNITQAAYVAANLELEGLIRDRRRAGLPGLAVQWAAIADAGYVHRADRADEMHRLGLGRLTAHDALTALNHLLADPGADIVAVGRIDGDLLRRALPRLDAPRTATVLTPSAQHEDNGRVHLKDTLAAATAEDAATIVQDTLTDLLAKVLQTTPEHIDRTRRLDQLGADSMLTVEFAAAIRRLFECEVSGMEIFSLGTLPAIAHRLLTHLGHDRVVEDGRQA</sequence>
<comment type="caution">
    <text evidence="11">The sequence shown here is derived from an EMBL/GenBank/DDBJ whole genome shotgun (WGS) entry which is preliminary data.</text>
</comment>
<accession>A0ABN3QWV0</accession>
<dbReference type="PROSITE" id="PS00606">
    <property type="entry name" value="KS3_1"/>
    <property type="match status" value="1"/>
</dbReference>
<keyword evidence="6" id="KW-0012">Acyltransferase</keyword>
<dbReference type="InterPro" id="IPR020843">
    <property type="entry name" value="ER"/>
</dbReference>
<dbReference type="InterPro" id="IPR001227">
    <property type="entry name" value="Ac_transferase_dom_sf"/>
</dbReference>
<dbReference type="SMART" id="SM00827">
    <property type="entry name" value="PKS_AT"/>
    <property type="match status" value="1"/>
</dbReference>
<dbReference type="InterPro" id="IPR016039">
    <property type="entry name" value="Thiolase-like"/>
</dbReference>
<feature type="active site" description="Proton acceptor; for dehydratase activity" evidence="7">
    <location>
        <position position="953"/>
    </location>
</feature>
<keyword evidence="2" id="KW-0597">Phosphoprotein</keyword>
<dbReference type="Pfam" id="PF21089">
    <property type="entry name" value="PKS_DH_N"/>
    <property type="match status" value="1"/>
</dbReference>
<feature type="active site" description="Proton donor; for dehydratase activity" evidence="7">
    <location>
        <position position="1113"/>
    </location>
</feature>
<dbReference type="SMART" id="SM00822">
    <property type="entry name" value="PKS_KR"/>
    <property type="match status" value="1"/>
</dbReference>
<dbReference type="SUPFAM" id="SSF53335">
    <property type="entry name" value="S-adenosyl-L-methionine-dependent methyltransferases"/>
    <property type="match status" value="1"/>
</dbReference>
<evidence type="ECO:0000256" key="5">
    <source>
        <dbReference type="ARBA" id="ARBA00023268"/>
    </source>
</evidence>
<dbReference type="PROSITE" id="PS52004">
    <property type="entry name" value="KS3_2"/>
    <property type="match status" value="1"/>
</dbReference>
<organism evidence="11 12">
    <name type="scientific">Actinomadura fulvescens</name>
    <dbReference type="NCBI Taxonomy" id="46160"/>
    <lineage>
        <taxon>Bacteria</taxon>
        <taxon>Bacillati</taxon>
        <taxon>Actinomycetota</taxon>
        <taxon>Actinomycetes</taxon>
        <taxon>Streptosporangiales</taxon>
        <taxon>Thermomonosporaceae</taxon>
        <taxon>Actinomadura</taxon>
    </lineage>
</organism>
<dbReference type="PANTHER" id="PTHR43775:SF37">
    <property type="entry name" value="SI:DKEY-61P9.11"/>
    <property type="match status" value="1"/>
</dbReference>
<dbReference type="Pfam" id="PF00698">
    <property type="entry name" value="Acyl_transf_1"/>
    <property type="match status" value="1"/>
</dbReference>
<dbReference type="PROSITE" id="PS01162">
    <property type="entry name" value="QOR_ZETA_CRYSTAL"/>
    <property type="match status" value="1"/>
</dbReference>
<dbReference type="Pfam" id="PF00550">
    <property type="entry name" value="PP-binding"/>
    <property type="match status" value="1"/>
</dbReference>
<feature type="domain" description="PKS/mFAS DH" evidence="10">
    <location>
        <begin position="924"/>
        <end position="1196"/>
    </location>
</feature>
<dbReference type="InterPro" id="IPR016036">
    <property type="entry name" value="Malonyl_transacylase_ACP-bd"/>
</dbReference>
<dbReference type="Pfam" id="PF16197">
    <property type="entry name" value="KAsynt_C_assoc"/>
    <property type="match status" value="1"/>
</dbReference>
<dbReference type="InterPro" id="IPR014043">
    <property type="entry name" value="Acyl_transferase_dom"/>
</dbReference>
<dbReference type="InterPro" id="IPR013968">
    <property type="entry name" value="PKS_KR"/>
</dbReference>
<dbReference type="Pfam" id="PF08659">
    <property type="entry name" value="KR"/>
    <property type="match status" value="1"/>
</dbReference>
<dbReference type="InterPro" id="IPR020806">
    <property type="entry name" value="PKS_PP-bd"/>
</dbReference>
<evidence type="ECO:0000313" key="12">
    <source>
        <dbReference type="Proteomes" id="UP001501509"/>
    </source>
</evidence>
<dbReference type="InterPro" id="IPR009081">
    <property type="entry name" value="PP-bd_ACP"/>
</dbReference>
<keyword evidence="5" id="KW-0511">Multifunctional enzyme</keyword>
<dbReference type="SMART" id="SM00826">
    <property type="entry name" value="PKS_DH"/>
    <property type="match status" value="1"/>
</dbReference>
<dbReference type="InterPro" id="IPR057326">
    <property type="entry name" value="KR_dom"/>
</dbReference>
<keyword evidence="1" id="KW-0596">Phosphopantetheine</keyword>
<dbReference type="SUPFAM" id="SSF47336">
    <property type="entry name" value="ACP-like"/>
    <property type="match status" value="1"/>
</dbReference>
<dbReference type="SUPFAM" id="SSF51735">
    <property type="entry name" value="NAD(P)-binding Rossmann-fold domains"/>
    <property type="match status" value="3"/>
</dbReference>
<dbReference type="SUPFAM" id="SSF55048">
    <property type="entry name" value="Probable ACP-binding domain of malonyl-CoA ACP transacylase"/>
    <property type="match status" value="1"/>
</dbReference>
<dbReference type="CDD" id="cd05195">
    <property type="entry name" value="enoyl_red"/>
    <property type="match status" value="1"/>
</dbReference>
<dbReference type="InterPro" id="IPR050091">
    <property type="entry name" value="PKS_NRPS_Biosynth_Enz"/>
</dbReference>
<name>A0ABN3QWV0_9ACTN</name>
<dbReference type="InterPro" id="IPR049551">
    <property type="entry name" value="PKS_DH_C"/>
</dbReference>
<evidence type="ECO:0000256" key="1">
    <source>
        <dbReference type="ARBA" id="ARBA00022450"/>
    </source>
</evidence>
<dbReference type="RefSeq" id="WP_344549034.1">
    <property type="nucleotide sequence ID" value="NZ_BAAATD010000022.1"/>
</dbReference>
<dbReference type="SUPFAM" id="SSF52151">
    <property type="entry name" value="FabD/lysophospholipase-like"/>
    <property type="match status" value="1"/>
</dbReference>
<dbReference type="Gene3D" id="3.90.180.10">
    <property type="entry name" value="Medium-chain alcohol dehydrogenases, catalytic domain"/>
    <property type="match status" value="1"/>
</dbReference>
<dbReference type="InterPro" id="IPR036736">
    <property type="entry name" value="ACP-like_sf"/>
</dbReference>
<dbReference type="Gene3D" id="3.40.50.150">
    <property type="entry name" value="Vaccinia Virus protein VP39"/>
    <property type="match status" value="1"/>
</dbReference>
<dbReference type="Proteomes" id="UP001501509">
    <property type="component" value="Unassembled WGS sequence"/>
</dbReference>
<dbReference type="Pfam" id="PF08240">
    <property type="entry name" value="ADH_N"/>
    <property type="match status" value="1"/>
</dbReference>
<evidence type="ECO:0000259" key="9">
    <source>
        <dbReference type="PROSITE" id="PS52004"/>
    </source>
</evidence>
<dbReference type="CDD" id="cd05274">
    <property type="entry name" value="KR_FAS_SDR_x"/>
    <property type="match status" value="1"/>
</dbReference>
<keyword evidence="12" id="KW-1185">Reference proteome</keyword>
<dbReference type="PROSITE" id="PS50075">
    <property type="entry name" value="CARRIER"/>
    <property type="match status" value="1"/>
</dbReference>
<proteinExistence type="predicted"/>
<dbReference type="InterPro" id="IPR029063">
    <property type="entry name" value="SAM-dependent_MTases_sf"/>
</dbReference>
<evidence type="ECO:0000259" key="10">
    <source>
        <dbReference type="PROSITE" id="PS52019"/>
    </source>
</evidence>
<reference evidence="11 12" key="1">
    <citation type="journal article" date="2019" name="Int. J. Syst. Evol. Microbiol.">
        <title>The Global Catalogue of Microorganisms (GCM) 10K type strain sequencing project: providing services to taxonomists for standard genome sequencing and annotation.</title>
        <authorList>
            <consortium name="The Broad Institute Genomics Platform"/>
            <consortium name="The Broad Institute Genome Sequencing Center for Infectious Disease"/>
            <person name="Wu L."/>
            <person name="Ma J."/>
        </authorList>
    </citation>
    <scope>NUCLEOTIDE SEQUENCE [LARGE SCALE GENOMIC DNA]</scope>
    <source>
        <strain evidence="11 12">JCM 6833</strain>
    </source>
</reference>
<dbReference type="InterPro" id="IPR014030">
    <property type="entry name" value="Ketoacyl_synth_N"/>
</dbReference>
<dbReference type="Pfam" id="PF00109">
    <property type="entry name" value="ketoacyl-synt"/>
    <property type="match status" value="1"/>
</dbReference>
<feature type="region of interest" description="C-terminal hotdog fold" evidence="7">
    <location>
        <begin position="1055"/>
        <end position="1196"/>
    </location>
</feature>
<dbReference type="Pfam" id="PF00107">
    <property type="entry name" value="ADH_zinc_N"/>
    <property type="match status" value="1"/>
</dbReference>
<dbReference type="SUPFAM" id="SSF50129">
    <property type="entry name" value="GroES-like"/>
    <property type="match status" value="1"/>
</dbReference>
<dbReference type="SUPFAM" id="SSF53901">
    <property type="entry name" value="Thiolase-like"/>
    <property type="match status" value="1"/>
</dbReference>
<dbReference type="Pfam" id="PF02801">
    <property type="entry name" value="Ketoacyl-synt_C"/>
    <property type="match status" value="1"/>
</dbReference>
<dbReference type="InterPro" id="IPR049900">
    <property type="entry name" value="PKS_mFAS_DH"/>
</dbReference>
<feature type="domain" description="Carrier" evidence="8">
    <location>
        <begin position="2394"/>
        <end position="2468"/>
    </location>
</feature>
<dbReference type="SMART" id="SM00829">
    <property type="entry name" value="PKS_ER"/>
    <property type="match status" value="1"/>
</dbReference>
<evidence type="ECO:0000256" key="2">
    <source>
        <dbReference type="ARBA" id="ARBA00022553"/>
    </source>
</evidence>
<dbReference type="CDD" id="cd02440">
    <property type="entry name" value="AdoMet_MTases"/>
    <property type="match status" value="1"/>
</dbReference>
<evidence type="ECO:0000259" key="8">
    <source>
        <dbReference type="PROSITE" id="PS50075"/>
    </source>
</evidence>
<dbReference type="InterPro" id="IPR014031">
    <property type="entry name" value="Ketoacyl_synth_C"/>
</dbReference>
<keyword evidence="3" id="KW-0808">Transferase</keyword>
<dbReference type="Pfam" id="PF14765">
    <property type="entry name" value="PS-DH"/>
    <property type="match status" value="1"/>
</dbReference>
<dbReference type="InterPro" id="IPR018201">
    <property type="entry name" value="Ketoacyl_synth_AS"/>
</dbReference>